<evidence type="ECO:0000313" key="1">
    <source>
        <dbReference type="EMBL" id="EKY02813.1"/>
    </source>
</evidence>
<name>L1NHH8_9PORP</name>
<evidence type="ECO:0000313" key="2">
    <source>
        <dbReference type="Proteomes" id="UP000010408"/>
    </source>
</evidence>
<protein>
    <submittedName>
        <fullName evidence="1">Uncharacterized protein</fullName>
    </submittedName>
</protein>
<organism evidence="1 2">
    <name type="scientific">Porphyromonas catoniae F0037</name>
    <dbReference type="NCBI Taxonomy" id="1127696"/>
    <lineage>
        <taxon>Bacteria</taxon>
        <taxon>Pseudomonadati</taxon>
        <taxon>Bacteroidota</taxon>
        <taxon>Bacteroidia</taxon>
        <taxon>Bacteroidales</taxon>
        <taxon>Porphyromonadaceae</taxon>
        <taxon>Porphyromonas</taxon>
    </lineage>
</organism>
<comment type="caution">
    <text evidence="1">The sequence shown here is derived from an EMBL/GenBank/DDBJ whole genome shotgun (WGS) entry which is preliminary data.</text>
</comment>
<accession>L1NHH8</accession>
<sequence>MTKIKQINLTSRVHKKKQCIIQQSYSYTQTYFLKILPWGCG</sequence>
<reference evidence="1 2" key="1">
    <citation type="submission" date="2012-05" db="EMBL/GenBank/DDBJ databases">
        <authorList>
            <person name="Weinstock G."/>
            <person name="Sodergren E."/>
            <person name="Lobos E.A."/>
            <person name="Fulton L."/>
            <person name="Fulton R."/>
            <person name="Courtney L."/>
            <person name="Fronick C."/>
            <person name="O'Laughlin M."/>
            <person name="Godfrey J."/>
            <person name="Wilson R.M."/>
            <person name="Miner T."/>
            <person name="Farmer C."/>
            <person name="Delehaunty K."/>
            <person name="Cordes M."/>
            <person name="Minx P."/>
            <person name="Tomlinson C."/>
            <person name="Chen J."/>
            <person name="Wollam A."/>
            <person name="Pepin K.H."/>
            <person name="Bhonagiri V."/>
            <person name="Zhang X."/>
            <person name="Suruliraj S."/>
            <person name="Warren W."/>
            <person name="Mitreva M."/>
            <person name="Mardis E.R."/>
            <person name="Wilson R.K."/>
        </authorList>
    </citation>
    <scope>NUCLEOTIDE SEQUENCE [LARGE SCALE GENOMIC DNA]</scope>
    <source>
        <strain evidence="1 2">F0037</strain>
    </source>
</reference>
<dbReference type="Proteomes" id="UP000010408">
    <property type="component" value="Unassembled WGS sequence"/>
</dbReference>
<dbReference type="STRING" id="1127696.HMPREF9134_00257"/>
<dbReference type="HOGENOM" id="CLU_3274305_0_0_10"/>
<dbReference type="AlphaFoldDB" id="L1NHH8"/>
<dbReference type="EMBL" id="AMEQ01000010">
    <property type="protein sequence ID" value="EKY02813.1"/>
    <property type="molecule type" value="Genomic_DNA"/>
</dbReference>
<gene>
    <name evidence="1" type="ORF">HMPREF9134_00257</name>
</gene>
<proteinExistence type="predicted"/>